<organism evidence="14 15">
    <name type="scientific">Geomonas limicola</name>
    <dbReference type="NCBI Taxonomy" id="2740186"/>
    <lineage>
        <taxon>Bacteria</taxon>
        <taxon>Pseudomonadati</taxon>
        <taxon>Thermodesulfobacteriota</taxon>
        <taxon>Desulfuromonadia</taxon>
        <taxon>Geobacterales</taxon>
        <taxon>Geobacteraceae</taxon>
        <taxon>Geomonas</taxon>
    </lineage>
</organism>
<dbReference type="InterPro" id="IPR029057">
    <property type="entry name" value="PRTase-like"/>
</dbReference>
<dbReference type="UniPathway" id="UPA00588">
    <property type="reaction ID" value="UER00646"/>
</dbReference>
<evidence type="ECO:0000256" key="5">
    <source>
        <dbReference type="ARBA" id="ARBA00008391"/>
    </source>
</evidence>
<evidence type="ECO:0000256" key="9">
    <source>
        <dbReference type="ARBA" id="ARBA00022676"/>
    </source>
</evidence>
<dbReference type="AlphaFoldDB" id="A0A6V8N362"/>
<dbReference type="SUPFAM" id="SSF53271">
    <property type="entry name" value="PRTase-like"/>
    <property type="match status" value="1"/>
</dbReference>
<dbReference type="PANTHER" id="PTHR32315:SF3">
    <property type="entry name" value="ADENINE PHOSPHORIBOSYLTRANSFERASE"/>
    <property type="match status" value="1"/>
</dbReference>
<evidence type="ECO:0000256" key="4">
    <source>
        <dbReference type="ARBA" id="ARBA00004659"/>
    </source>
</evidence>
<evidence type="ECO:0000313" key="15">
    <source>
        <dbReference type="Proteomes" id="UP000587586"/>
    </source>
</evidence>
<name>A0A6V8N362_9BACT</name>
<protein>
    <recommendedName>
        <fullName evidence="7 12">Adenine phosphoribosyltransferase</fullName>
        <shortName evidence="12">APRT</shortName>
        <ecNumber evidence="7 12">2.4.2.7</ecNumber>
    </recommendedName>
</protein>
<evidence type="ECO:0000313" key="14">
    <source>
        <dbReference type="EMBL" id="GFO66978.1"/>
    </source>
</evidence>
<dbReference type="InterPro" id="IPR005764">
    <property type="entry name" value="Ade_phspho_trans"/>
</dbReference>
<dbReference type="InterPro" id="IPR000836">
    <property type="entry name" value="PRTase_dom"/>
</dbReference>
<comment type="similarity">
    <text evidence="5 12">Belongs to the purine/pyrimidine phosphoribosyltransferase family.</text>
</comment>
<dbReference type="GO" id="GO:0003999">
    <property type="term" value="F:adenine phosphoribosyltransferase activity"/>
    <property type="evidence" value="ECO:0007669"/>
    <property type="project" value="UniProtKB-UniRule"/>
</dbReference>
<dbReference type="GO" id="GO:0016208">
    <property type="term" value="F:AMP binding"/>
    <property type="evidence" value="ECO:0007669"/>
    <property type="project" value="TreeGrafter"/>
</dbReference>
<evidence type="ECO:0000256" key="10">
    <source>
        <dbReference type="ARBA" id="ARBA00022679"/>
    </source>
</evidence>
<keyword evidence="9 12" id="KW-0328">Glycosyltransferase</keyword>
<reference evidence="15" key="1">
    <citation type="submission" date="2020-06" db="EMBL/GenBank/DDBJ databases">
        <title>Draft genomic sequecing of Geomonas sp. Red745.</title>
        <authorList>
            <person name="Itoh H."/>
            <person name="Xu Z.X."/>
            <person name="Ushijima N."/>
            <person name="Masuda Y."/>
            <person name="Shiratori Y."/>
            <person name="Senoo K."/>
        </authorList>
    </citation>
    <scope>NUCLEOTIDE SEQUENCE [LARGE SCALE GENOMIC DNA]</scope>
    <source>
        <strain evidence="15">Red745</strain>
    </source>
</reference>
<dbReference type="InterPro" id="IPR050054">
    <property type="entry name" value="UPRTase/APRTase"/>
</dbReference>
<evidence type="ECO:0000256" key="12">
    <source>
        <dbReference type="HAMAP-Rule" id="MF_00004"/>
    </source>
</evidence>
<dbReference type="GO" id="GO:0006168">
    <property type="term" value="P:adenine salvage"/>
    <property type="evidence" value="ECO:0007669"/>
    <property type="project" value="InterPro"/>
</dbReference>
<comment type="catalytic activity">
    <reaction evidence="1 12">
        <text>AMP + diphosphate = 5-phospho-alpha-D-ribose 1-diphosphate + adenine</text>
        <dbReference type="Rhea" id="RHEA:16609"/>
        <dbReference type="ChEBI" id="CHEBI:16708"/>
        <dbReference type="ChEBI" id="CHEBI:33019"/>
        <dbReference type="ChEBI" id="CHEBI:58017"/>
        <dbReference type="ChEBI" id="CHEBI:456215"/>
        <dbReference type="EC" id="2.4.2.7"/>
    </reaction>
</comment>
<evidence type="ECO:0000256" key="1">
    <source>
        <dbReference type="ARBA" id="ARBA00000868"/>
    </source>
</evidence>
<evidence type="ECO:0000256" key="11">
    <source>
        <dbReference type="ARBA" id="ARBA00022726"/>
    </source>
</evidence>
<dbReference type="CDD" id="cd06223">
    <property type="entry name" value="PRTases_typeI"/>
    <property type="match status" value="1"/>
</dbReference>
<evidence type="ECO:0000256" key="6">
    <source>
        <dbReference type="ARBA" id="ARBA00011738"/>
    </source>
</evidence>
<dbReference type="NCBIfam" id="TIGR01090">
    <property type="entry name" value="apt"/>
    <property type="match status" value="1"/>
</dbReference>
<dbReference type="NCBIfam" id="NF002634">
    <property type="entry name" value="PRK02304.1-3"/>
    <property type="match status" value="1"/>
</dbReference>
<comment type="caution">
    <text evidence="14">The sequence shown here is derived from an EMBL/GenBank/DDBJ whole genome shotgun (WGS) entry which is preliminary data.</text>
</comment>
<comment type="function">
    <text evidence="2 12">Catalyzes a salvage reaction resulting in the formation of AMP, that is energically less costly than de novo synthesis.</text>
</comment>
<accession>A0A6V8N362</accession>
<dbReference type="PANTHER" id="PTHR32315">
    <property type="entry name" value="ADENINE PHOSPHORIBOSYLTRANSFERASE"/>
    <property type="match status" value="1"/>
</dbReference>
<dbReference type="GO" id="GO:0005737">
    <property type="term" value="C:cytoplasm"/>
    <property type="evidence" value="ECO:0007669"/>
    <property type="project" value="UniProtKB-SubCell"/>
</dbReference>
<dbReference type="Pfam" id="PF00156">
    <property type="entry name" value="Pribosyltran"/>
    <property type="match status" value="1"/>
</dbReference>
<feature type="domain" description="Phosphoribosyltransferase" evidence="13">
    <location>
        <begin position="43"/>
        <end position="149"/>
    </location>
</feature>
<proteinExistence type="inferred from homology"/>
<dbReference type="RefSeq" id="WP_183359497.1">
    <property type="nucleotide sequence ID" value="NZ_BLXZ01000001.1"/>
</dbReference>
<evidence type="ECO:0000256" key="8">
    <source>
        <dbReference type="ARBA" id="ARBA00022490"/>
    </source>
</evidence>
<comment type="pathway">
    <text evidence="4 12">Purine metabolism; AMP biosynthesis via salvage pathway; AMP from adenine: step 1/1.</text>
</comment>
<dbReference type="Proteomes" id="UP000587586">
    <property type="component" value="Unassembled WGS sequence"/>
</dbReference>
<comment type="subcellular location">
    <subcellularLocation>
        <location evidence="3 12">Cytoplasm</location>
    </subcellularLocation>
</comment>
<evidence type="ECO:0000256" key="7">
    <source>
        <dbReference type="ARBA" id="ARBA00011893"/>
    </source>
</evidence>
<evidence type="ECO:0000256" key="3">
    <source>
        <dbReference type="ARBA" id="ARBA00004496"/>
    </source>
</evidence>
<dbReference type="NCBIfam" id="NF002636">
    <property type="entry name" value="PRK02304.1-5"/>
    <property type="match status" value="1"/>
</dbReference>
<dbReference type="FunFam" id="3.40.50.2020:FF:000004">
    <property type="entry name" value="Adenine phosphoribosyltransferase"/>
    <property type="match status" value="1"/>
</dbReference>
<dbReference type="GO" id="GO:0006166">
    <property type="term" value="P:purine ribonucleoside salvage"/>
    <property type="evidence" value="ECO:0007669"/>
    <property type="project" value="UniProtKB-UniRule"/>
</dbReference>
<dbReference type="GO" id="GO:0044209">
    <property type="term" value="P:AMP salvage"/>
    <property type="evidence" value="ECO:0007669"/>
    <property type="project" value="UniProtKB-UniRule"/>
</dbReference>
<dbReference type="EMBL" id="BLXZ01000001">
    <property type="protein sequence ID" value="GFO66978.1"/>
    <property type="molecule type" value="Genomic_DNA"/>
</dbReference>
<sequence length="171" mass="18857">MEDLKSIIRNIPDFPKKGILFKDITTLLADAKSFQRMVDLLSHRYVGEKIDKVVGVEARGFIIGAALAYKLGAGIVLVRKPGKLPSETFKKTYDLEYGTDTLEIHTDAIKKGERILIADDLLATGGTMGAVVDMVKELGGEIVECCFMAELEFLDGKKKLPEGKCFSLLKF</sequence>
<keyword evidence="15" id="KW-1185">Reference proteome</keyword>
<comment type="subunit">
    <text evidence="6 12">Homodimer.</text>
</comment>
<evidence type="ECO:0000259" key="13">
    <source>
        <dbReference type="Pfam" id="PF00156"/>
    </source>
</evidence>
<keyword evidence="8 12" id="KW-0963">Cytoplasm</keyword>
<keyword evidence="10 12" id="KW-0808">Transferase</keyword>
<dbReference type="EC" id="2.4.2.7" evidence="7 12"/>
<keyword evidence="11 12" id="KW-0660">Purine salvage</keyword>
<evidence type="ECO:0000256" key="2">
    <source>
        <dbReference type="ARBA" id="ARBA00003968"/>
    </source>
</evidence>
<gene>
    <name evidence="12 14" type="primary">apt</name>
    <name evidence="14" type="ORF">GMLC_05570</name>
</gene>
<dbReference type="GO" id="GO:0002055">
    <property type="term" value="F:adenine binding"/>
    <property type="evidence" value="ECO:0007669"/>
    <property type="project" value="TreeGrafter"/>
</dbReference>
<dbReference type="Gene3D" id="3.40.50.2020">
    <property type="match status" value="1"/>
</dbReference>
<dbReference type="HAMAP" id="MF_00004">
    <property type="entry name" value="Aden_phosphoribosyltr"/>
    <property type="match status" value="1"/>
</dbReference>